<gene>
    <name evidence="5" type="primary">rps10</name>
    <name evidence="7" type="ORF">P186_1613</name>
</gene>
<dbReference type="Pfam" id="PF00338">
    <property type="entry name" value="Ribosomal_S10"/>
    <property type="match status" value="1"/>
</dbReference>
<dbReference type="GO" id="GO:0000049">
    <property type="term" value="F:tRNA binding"/>
    <property type="evidence" value="ECO:0007669"/>
    <property type="project" value="UniProtKB-UniRule"/>
</dbReference>
<dbReference type="SMART" id="SM01403">
    <property type="entry name" value="Ribosomal_S10"/>
    <property type="match status" value="1"/>
</dbReference>
<organism evidence="7 8">
    <name type="scientific">Pyrobaculum ferrireducens</name>
    <dbReference type="NCBI Taxonomy" id="1104324"/>
    <lineage>
        <taxon>Archaea</taxon>
        <taxon>Thermoproteota</taxon>
        <taxon>Thermoprotei</taxon>
        <taxon>Thermoproteales</taxon>
        <taxon>Thermoproteaceae</taxon>
        <taxon>Pyrobaculum</taxon>
    </lineage>
</organism>
<dbReference type="STRING" id="1104324.P186_1613"/>
<dbReference type="GO" id="GO:0003735">
    <property type="term" value="F:structural constituent of ribosome"/>
    <property type="evidence" value="ECO:0007669"/>
    <property type="project" value="UniProtKB-UniRule"/>
</dbReference>
<dbReference type="EMBL" id="CP003098">
    <property type="protein sequence ID" value="AET33029.1"/>
    <property type="molecule type" value="Genomic_DNA"/>
</dbReference>
<dbReference type="Proteomes" id="UP000005867">
    <property type="component" value="Chromosome"/>
</dbReference>
<reference evidence="7 8" key="1">
    <citation type="journal article" date="2012" name="J. Bacteriol.">
        <title>Complete genome sequence of strain 1860, a crenarchaeon of the genus pyrobaculum able to grow with various electron acceptors.</title>
        <authorList>
            <person name="Mardanov A.V."/>
            <person name="Gumerov V.M."/>
            <person name="Slobodkina G.B."/>
            <person name="Beletsky A.V."/>
            <person name="Bonch-Osmolovskaya E.A."/>
            <person name="Ravin N.V."/>
            <person name="Skryabin K.G."/>
        </authorList>
    </citation>
    <scope>NUCLEOTIDE SEQUENCE [LARGE SCALE GENOMIC DNA]</scope>
    <source>
        <strain evidence="7 8">1860</strain>
    </source>
</reference>
<comment type="subunit">
    <text evidence="5">Part of the 30S ribosomal subunit.</text>
</comment>
<dbReference type="InterPro" id="IPR018268">
    <property type="entry name" value="Ribosomal_uS10_CS"/>
</dbReference>
<evidence type="ECO:0000256" key="2">
    <source>
        <dbReference type="ARBA" id="ARBA00022980"/>
    </source>
</evidence>
<proteinExistence type="inferred from homology"/>
<dbReference type="AlphaFoldDB" id="G7VG31"/>
<name>G7VG31_9CREN</name>
<dbReference type="InterPro" id="IPR001848">
    <property type="entry name" value="Ribosomal_uS10"/>
</dbReference>
<evidence type="ECO:0000256" key="4">
    <source>
        <dbReference type="ARBA" id="ARBA00035162"/>
    </source>
</evidence>
<dbReference type="InterPro" id="IPR027486">
    <property type="entry name" value="Ribosomal_uS10_dom"/>
</dbReference>
<dbReference type="InterPro" id="IPR005729">
    <property type="entry name" value="Ribosomal_uS10_euk/arc"/>
</dbReference>
<dbReference type="PANTHER" id="PTHR11700">
    <property type="entry name" value="30S RIBOSOMAL PROTEIN S10 FAMILY MEMBER"/>
    <property type="match status" value="1"/>
</dbReference>
<keyword evidence="3 5" id="KW-0687">Ribonucleoprotein</keyword>
<feature type="domain" description="Small ribosomal subunit protein uS10" evidence="6">
    <location>
        <begin position="31"/>
        <end position="125"/>
    </location>
</feature>
<evidence type="ECO:0000313" key="8">
    <source>
        <dbReference type="Proteomes" id="UP000005867"/>
    </source>
</evidence>
<dbReference type="GO" id="GO:0006412">
    <property type="term" value="P:translation"/>
    <property type="evidence" value="ECO:0007669"/>
    <property type="project" value="UniProtKB-UniRule"/>
</dbReference>
<comment type="similarity">
    <text evidence="1 5">Belongs to the universal ribosomal protein uS10 family.</text>
</comment>
<evidence type="ECO:0000256" key="3">
    <source>
        <dbReference type="ARBA" id="ARBA00023274"/>
    </source>
</evidence>
<dbReference type="FunFam" id="3.30.70.600:FF:000004">
    <property type="entry name" value="30S ribosomal protein S10"/>
    <property type="match status" value="1"/>
</dbReference>
<dbReference type="eggNOG" id="arCOG01758">
    <property type="taxonomic scope" value="Archaea"/>
</dbReference>
<evidence type="ECO:0000313" key="7">
    <source>
        <dbReference type="EMBL" id="AET33029.1"/>
    </source>
</evidence>
<dbReference type="HAMAP" id="MF_00508">
    <property type="entry name" value="Ribosomal_uS10"/>
    <property type="match status" value="1"/>
</dbReference>
<dbReference type="NCBIfam" id="TIGR01046">
    <property type="entry name" value="uS10_euk_arch"/>
    <property type="match status" value="1"/>
</dbReference>
<dbReference type="SUPFAM" id="SSF54999">
    <property type="entry name" value="Ribosomal protein S10"/>
    <property type="match status" value="1"/>
</dbReference>
<dbReference type="KEGG" id="pyr:P186_1613"/>
<keyword evidence="8" id="KW-1185">Reference proteome</keyword>
<sequence>MGYIKLLVCENVYKPRNYSTAMSLAARRKVRIRLYGTNPADVEQVAREIVDLAKKMGVQVRGPIPLPTRRLVVTVRRAPSGQGYHTYDHWEMRISKRLIDIEASERVLRRLMTIRVPDTVKIELQLV</sequence>
<accession>G7VG31</accession>
<dbReference type="PROSITE" id="PS00361">
    <property type="entry name" value="RIBOSOMAL_S10"/>
    <property type="match status" value="1"/>
</dbReference>
<dbReference type="Gene3D" id="3.30.70.600">
    <property type="entry name" value="Ribosomal protein S10 domain"/>
    <property type="match status" value="1"/>
</dbReference>
<dbReference type="PRINTS" id="PR00971">
    <property type="entry name" value="RIBOSOMALS10"/>
</dbReference>
<protein>
    <recommendedName>
        <fullName evidence="4 5">Small ribosomal subunit protein uS10</fullName>
    </recommendedName>
</protein>
<dbReference type="GO" id="GO:0015935">
    <property type="term" value="C:small ribosomal subunit"/>
    <property type="evidence" value="ECO:0007669"/>
    <property type="project" value="UniProtKB-UniRule"/>
</dbReference>
<keyword evidence="2 5" id="KW-0689">Ribosomal protein</keyword>
<evidence type="ECO:0000259" key="6">
    <source>
        <dbReference type="SMART" id="SM01403"/>
    </source>
</evidence>
<dbReference type="InterPro" id="IPR036838">
    <property type="entry name" value="Ribosomal_uS10_dom_sf"/>
</dbReference>
<evidence type="ECO:0000256" key="1">
    <source>
        <dbReference type="ARBA" id="ARBA00007102"/>
    </source>
</evidence>
<evidence type="ECO:0000256" key="5">
    <source>
        <dbReference type="HAMAP-Rule" id="MF_00508"/>
    </source>
</evidence>
<dbReference type="HOGENOM" id="CLU_122625_1_2_2"/>
<comment type="function">
    <text evidence="5">Involved in the binding of tRNA to the ribosomes.</text>
</comment>